<dbReference type="GeneID" id="109725916"/>
<dbReference type="Pfam" id="PF00106">
    <property type="entry name" value="adh_short"/>
    <property type="match status" value="1"/>
</dbReference>
<sequence>MASQSPTSVSATVGYLESLTPAHSTNTCAGRPNAASTSSKSDSKKICTISLLAPVSLHQQHSSSSQLPKPPGGSMASYTTSSAEAAAREPTQRALLLAARTTIVTGASHGIRHAIAAHLASLGADVLLGYSSNSAQAELLVTKLNSSSPTTNPRTDLEGRARLSARKRPAVDPVP</sequence>
<name>A0A6P5GSU9_ANACO</name>
<evidence type="ECO:0000313" key="4">
    <source>
        <dbReference type="Proteomes" id="UP000515123"/>
    </source>
</evidence>
<organism evidence="4 5">
    <name type="scientific">Ananas comosus</name>
    <name type="common">Pineapple</name>
    <name type="synonym">Ananas ananas</name>
    <dbReference type="NCBI Taxonomy" id="4615"/>
    <lineage>
        <taxon>Eukaryota</taxon>
        <taxon>Viridiplantae</taxon>
        <taxon>Streptophyta</taxon>
        <taxon>Embryophyta</taxon>
        <taxon>Tracheophyta</taxon>
        <taxon>Spermatophyta</taxon>
        <taxon>Magnoliopsida</taxon>
        <taxon>Liliopsida</taxon>
        <taxon>Poales</taxon>
        <taxon>Bromeliaceae</taxon>
        <taxon>Bromelioideae</taxon>
        <taxon>Ananas</taxon>
    </lineage>
</organism>
<evidence type="ECO:0000256" key="3">
    <source>
        <dbReference type="SAM" id="MobiDB-lite"/>
    </source>
</evidence>
<dbReference type="InterPro" id="IPR002347">
    <property type="entry name" value="SDR_fam"/>
</dbReference>
<dbReference type="OrthoDB" id="1669814at2759"/>
<protein>
    <submittedName>
        <fullName evidence="5">Uncharacterized protein LOC109725916</fullName>
    </submittedName>
</protein>
<dbReference type="AlphaFoldDB" id="A0A6P5GSU9"/>
<dbReference type="InterPro" id="IPR036291">
    <property type="entry name" value="NAD(P)-bd_dom_sf"/>
</dbReference>
<gene>
    <name evidence="5" type="primary">LOC109725916</name>
</gene>
<feature type="region of interest" description="Disordered" evidence="3">
    <location>
        <begin position="58"/>
        <end position="87"/>
    </location>
</feature>
<dbReference type="RefSeq" id="XP_020110907.1">
    <property type="nucleotide sequence ID" value="XM_020255318.1"/>
</dbReference>
<dbReference type="Gene3D" id="3.40.50.720">
    <property type="entry name" value="NAD(P)-binding Rossmann-like Domain"/>
    <property type="match status" value="1"/>
</dbReference>
<accession>A0A6P5GSU9</accession>
<dbReference type="SUPFAM" id="SSF51735">
    <property type="entry name" value="NAD(P)-binding Rossmann-fold domains"/>
    <property type="match status" value="1"/>
</dbReference>
<feature type="compositionally biased region" description="Low complexity" evidence="3">
    <location>
        <begin position="58"/>
        <end position="67"/>
    </location>
</feature>
<evidence type="ECO:0000313" key="5">
    <source>
        <dbReference type="RefSeq" id="XP_020110907.1"/>
    </source>
</evidence>
<dbReference type="PANTHER" id="PTHR48107">
    <property type="entry name" value="NADPH-DEPENDENT ALDEHYDE REDUCTASE-LIKE PROTEIN, CHLOROPLASTIC-RELATED"/>
    <property type="match status" value="1"/>
</dbReference>
<dbReference type="PANTHER" id="PTHR48107:SF7">
    <property type="entry name" value="RE15974P"/>
    <property type="match status" value="1"/>
</dbReference>
<feature type="compositionally biased region" description="Low complexity" evidence="3">
    <location>
        <begin position="74"/>
        <end position="85"/>
    </location>
</feature>
<dbReference type="Proteomes" id="UP000515123">
    <property type="component" value="Linkage group 20"/>
</dbReference>
<evidence type="ECO:0000256" key="2">
    <source>
        <dbReference type="ARBA" id="ARBA00023002"/>
    </source>
</evidence>
<proteinExistence type="inferred from homology"/>
<reference evidence="5" key="2">
    <citation type="submission" date="2025-08" db="UniProtKB">
        <authorList>
            <consortium name="RefSeq"/>
        </authorList>
    </citation>
    <scope>IDENTIFICATION</scope>
    <source>
        <tissue evidence="5">Leaf</tissue>
    </source>
</reference>
<keyword evidence="2" id="KW-0560">Oxidoreductase</keyword>
<dbReference type="GO" id="GO:0016614">
    <property type="term" value="F:oxidoreductase activity, acting on CH-OH group of donors"/>
    <property type="evidence" value="ECO:0007669"/>
    <property type="project" value="UniProtKB-ARBA"/>
</dbReference>
<reference evidence="4" key="1">
    <citation type="journal article" date="2015" name="Nat. Genet.">
        <title>The pineapple genome and the evolution of CAM photosynthesis.</title>
        <authorList>
            <person name="Ming R."/>
            <person name="VanBuren R."/>
            <person name="Wai C.M."/>
            <person name="Tang H."/>
            <person name="Schatz M.C."/>
            <person name="Bowers J.E."/>
            <person name="Lyons E."/>
            <person name="Wang M.L."/>
            <person name="Chen J."/>
            <person name="Biggers E."/>
            <person name="Zhang J."/>
            <person name="Huang L."/>
            <person name="Zhang L."/>
            <person name="Miao W."/>
            <person name="Zhang J."/>
            <person name="Ye Z."/>
            <person name="Miao C."/>
            <person name="Lin Z."/>
            <person name="Wang H."/>
            <person name="Zhou H."/>
            <person name="Yim W.C."/>
            <person name="Priest H.D."/>
            <person name="Zheng C."/>
            <person name="Woodhouse M."/>
            <person name="Edger P.P."/>
            <person name="Guyot R."/>
            <person name="Guo H.B."/>
            <person name="Guo H."/>
            <person name="Zheng G."/>
            <person name="Singh R."/>
            <person name="Sharma A."/>
            <person name="Min X."/>
            <person name="Zheng Y."/>
            <person name="Lee H."/>
            <person name="Gurtowski J."/>
            <person name="Sedlazeck F.J."/>
            <person name="Harkess A."/>
            <person name="McKain M.R."/>
            <person name="Liao Z."/>
            <person name="Fang J."/>
            <person name="Liu J."/>
            <person name="Zhang X."/>
            <person name="Zhang Q."/>
            <person name="Hu W."/>
            <person name="Qin Y."/>
            <person name="Wang K."/>
            <person name="Chen L.Y."/>
            <person name="Shirley N."/>
            <person name="Lin Y.R."/>
            <person name="Liu L.Y."/>
            <person name="Hernandez A.G."/>
            <person name="Wright C.L."/>
            <person name="Bulone V."/>
            <person name="Tuskan G.A."/>
            <person name="Heath K."/>
            <person name="Zee F."/>
            <person name="Moore P.H."/>
            <person name="Sunkar R."/>
            <person name="Leebens-Mack J.H."/>
            <person name="Mockler T."/>
            <person name="Bennetzen J.L."/>
            <person name="Freeling M."/>
            <person name="Sankoff D."/>
            <person name="Paterson A.H."/>
            <person name="Zhu X."/>
            <person name="Yang X."/>
            <person name="Smith J.A."/>
            <person name="Cushman J.C."/>
            <person name="Paull R.E."/>
            <person name="Yu Q."/>
        </authorList>
    </citation>
    <scope>NUCLEOTIDE SEQUENCE [LARGE SCALE GENOMIC DNA]</scope>
    <source>
        <strain evidence="4">cv. F153</strain>
    </source>
</reference>
<keyword evidence="4" id="KW-1185">Reference proteome</keyword>
<evidence type="ECO:0000256" key="1">
    <source>
        <dbReference type="ARBA" id="ARBA00006484"/>
    </source>
</evidence>
<feature type="region of interest" description="Disordered" evidence="3">
    <location>
        <begin position="145"/>
        <end position="175"/>
    </location>
</feature>
<comment type="similarity">
    <text evidence="1">Belongs to the short-chain dehydrogenases/reductases (SDR) family.</text>
</comment>
<feature type="compositionally biased region" description="Polar residues" evidence="3">
    <location>
        <begin position="145"/>
        <end position="154"/>
    </location>
</feature>